<comment type="caution">
    <text evidence="8">The sequence shown here is derived from an EMBL/GenBank/DDBJ whole genome shotgun (WGS) entry which is preliminary data.</text>
</comment>
<dbReference type="GO" id="GO:0016567">
    <property type="term" value="P:protein ubiquitination"/>
    <property type="evidence" value="ECO:0007669"/>
    <property type="project" value="UniProtKB-UniRule"/>
</dbReference>
<accession>A0A921S1T4</accession>
<feature type="compositionally biased region" description="Pro residues" evidence="6">
    <location>
        <begin position="45"/>
        <end position="54"/>
    </location>
</feature>
<sequence length="495" mass="51866">MASITKVLHCSIPRNAHPLTIQSPPWPSMSSQQQLWTAPAKEEAPPPPPPPPPEFLCPITLDLMQDPVAAPTGITYDRAAIETWLFSGGQRTCPVTHGDLSAGDLVPNHTLRRLIQDWYATNRCCSSVDRVPATPEEAAVAELEAATRAGDAERCAAAARGVRRLAWRAAEQNRRRGLESAGAARALAAAFTFFAATADDAAAATDDVLDVVLAALVLVMPMDEAAILAVGSSSASVARLVAVAANGDLHRRLQAVVVIREIISLSAYSRGTTTNLSANTEAIAEVLVKTIRDGICSPATRACLVAAYHLACTGGESAAAGLSKAGIVTVLVELLVDADRSTAEKALAALDAALAASGDGRARARADALAMPVLVKKMFCVSDAATALVVSVLLRICKKCPGDGEECPGDCASASARNARETAMAARRHAIVEALQLGALQKVLLLLQVGCSGETKENAAELLRLMVRYQGREECCVDAMDLRGIKRDTTAILTG</sequence>
<evidence type="ECO:0000313" key="8">
    <source>
        <dbReference type="EMBL" id="KAG0549874.1"/>
    </source>
</evidence>
<keyword evidence="3 5" id="KW-0808">Transferase</keyword>
<evidence type="ECO:0000256" key="6">
    <source>
        <dbReference type="SAM" id="MobiDB-lite"/>
    </source>
</evidence>
<dbReference type="GO" id="GO:0061630">
    <property type="term" value="F:ubiquitin protein ligase activity"/>
    <property type="evidence" value="ECO:0007669"/>
    <property type="project" value="UniProtKB-UniRule"/>
</dbReference>
<dbReference type="PANTHER" id="PTHR22849">
    <property type="entry name" value="WDSAM1 PROTEIN"/>
    <property type="match status" value="1"/>
</dbReference>
<proteinExistence type="predicted"/>
<evidence type="ECO:0000313" key="9">
    <source>
        <dbReference type="Proteomes" id="UP000807115"/>
    </source>
</evidence>
<dbReference type="EMBL" id="CM027680">
    <property type="protein sequence ID" value="KAG0549874.1"/>
    <property type="molecule type" value="Genomic_DNA"/>
</dbReference>
<dbReference type="Gene3D" id="3.30.40.10">
    <property type="entry name" value="Zinc/RING finger domain, C3HC4 (zinc finger)"/>
    <property type="match status" value="1"/>
</dbReference>
<dbReference type="InterPro" id="IPR011989">
    <property type="entry name" value="ARM-like"/>
</dbReference>
<dbReference type="InterPro" id="IPR045210">
    <property type="entry name" value="RING-Ubox_PUB"/>
</dbReference>
<comment type="pathway">
    <text evidence="2 5">Protein modification; protein ubiquitination.</text>
</comment>
<feature type="region of interest" description="Disordered" evidence="6">
    <location>
        <begin position="19"/>
        <end position="54"/>
    </location>
</feature>
<evidence type="ECO:0000256" key="5">
    <source>
        <dbReference type="RuleBase" id="RU369093"/>
    </source>
</evidence>
<evidence type="ECO:0000256" key="3">
    <source>
        <dbReference type="ARBA" id="ARBA00022679"/>
    </source>
</evidence>
<dbReference type="AlphaFoldDB" id="A0A921S1T4"/>
<gene>
    <name evidence="8" type="ORF">BDA96_01G292000</name>
</gene>
<evidence type="ECO:0000259" key="7">
    <source>
        <dbReference type="PROSITE" id="PS51698"/>
    </source>
</evidence>
<evidence type="ECO:0000256" key="1">
    <source>
        <dbReference type="ARBA" id="ARBA00000900"/>
    </source>
</evidence>
<feature type="domain" description="U-box" evidence="7">
    <location>
        <begin position="50"/>
        <end position="125"/>
    </location>
</feature>
<dbReference type="SMART" id="SM00504">
    <property type="entry name" value="Ubox"/>
    <property type="match status" value="1"/>
</dbReference>
<evidence type="ECO:0000256" key="4">
    <source>
        <dbReference type="ARBA" id="ARBA00022786"/>
    </source>
</evidence>
<dbReference type="Pfam" id="PF25598">
    <property type="entry name" value="ARM_PUB"/>
    <property type="match status" value="2"/>
</dbReference>
<dbReference type="PROSITE" id="PS51698">
    <property type="entry name" value="U_BOX"/>
    <property type="match status" value="1"/>
</dbReference>
<comment type="function">
    <text evidence="5">Functions as an E3 ubiquitin ligase.</text>
</comment>
<dbReference type="InterPro" id="IPR003613">
    <property type="entry name" value="Ubox_domain"/>
</dbReference>
<dbReference type="FunFam" id="3.30.40.10:FF:000442">
    <property type="entry name" value="RING-type E3 ubiquitin transferase"/>
    <property type="match status" value="1"/>
</dbReference>
<dbReference type="InterPro" id="IPR058678">
    <property type="entry name" value="ARM_PUB"/>
</dbReference>
<name>A0A921S1T4_SORBI</name>
<organism evidence="8 9">
    <name type="scientific">Sorghum bicolor</name>
    <name type="common">Sorghum</name>
    <name type="synonym">Sorghum vulgare</name>
    <dbReference type="NCBI Taxonomy" id="4558"/>
    <lineage>
        <taxon>Eukaryota</taxon>
        <taxon>Viridiplantae</taxon>
        <taxon>Streptophyta</taxon>
        <taxon>Embryophyta</taxon>
        <taxon>Tracheophyta</taxon>
        <taxon>Spermatophyta</taxon>
        <taxon>Magnoliopsida</taxon>
        <taxon>Liliopsida</taxon>
        <taxon>Poales</taxon>
        <taxon>Poaceae</taxon>
        <taxon>PACMAD clade</taxon>
        <taxon>Panicoideae</taxon>
        <taxon>Andropogonodae</taxon>
        <taxon>Andropogoneae</taxon>
        <taxon>Sorghinae</taxon>
        <taxon>Sorghum</taxon>
    </lineage>
</organism>
<dbReference type="EC" id="2.3.2.27" evidence="5"/>
<dbReference type="SUPFAM" id="SSF48371">
    <property type="entry name" value="ARM repeat"/>
    <property type="match status" value="1"/>
</dbReference>
<dbReference type="InterPro" id="IPR045185">
    <property type="entry name" value="PUB22/23/24-like"/>
</dbReference>
<dbReference type="SUPFAM" id="SSF57850">
    <property type="entry name" value="RING/U-box"/>
    <property type="match status" value="1"/>
</dbReference>
<dbReference type="Proteomes" id="UP000807115">
    <property type="component" value="Chromosome 1"/>
</dbReference>
<dbReference type="CDD" id="cd16664">
    <property type="entry name" value="RING-Ubox_PUB"/>
    <property type="match status" value="1"/>
</dbReference>
<dbReference type="Gene3D" id="1.25.10.10">
    <property type="entry name" value="Leucine-rich Repeat Variant"/>
    <property type="match status" value="1"/>
</dbReference>
<evidence type="ECO:0000256" key="2">
    <source>
        <dbReference type="ARBA" id="ARBA00004906"/>
    </source>
</evidence>
<keyword evidence="4 5" id="KW-0833">Ubl conjugation pathway</keyword>
<comment type="catalytic activity">
    <reaction evidence="1 5">
        <text>S-ubiquitinyl-[E2 ubiquitin-conjugating enzyme]-L-cysteine + [acceptor protein]-L-lysine = [E2 ubiquitin-conjugating enzyme]-L-cysteine + N(6)-ubiquitinyl-[acceptor protein]-L-lysine.</text>
        <dbReference type="EC" id="2.3.2.27"/>
    </reaction>
</comment>
<dbReference type="Pfam" id="PF04564">
    <property type="entry name" value="U-box"/>
    <property type="match status" value="1"/>
</dbReference>
<protein>
    <recommendedName>
        <fullName evidence="5 7">U-box domain-containing protein</fullName>
        <ecNumber evidence="5">2.3.2.27</ecNumber>
    </recommendedName>
    <alternativeName>
        <fullName evidence="5">RING-type E3 ubiquitin transferase PUB</fullName>
    </alternativeName>
</protein>
<reference evidence="8" key="1">
    <citation type="journal article" date="2019" name="BMC Genomics">
        <title>A new reference genome for Sorghum bicolor reveals high levels of sequence similarity between sweet and grain genotypes: implications for the genetics of sugar metabolism.</title>
        <authorList>
            <person name="Cooper E.A."/>
            <person name="Brenton Z.W."/>
            <person name="Flinn B.S."/>
            <person name="Jenkins J."/>
            <person name="Shu S."/>
            <person name="Flowers D."/>
            <person name="Luo F."/>
            <person name="Wang Y."/>
            <person name="Xia P."/>
            <person name="Barry K."/>
            <person name="Daum C."/>
            <person name="Lipzen A."/>
            <person name="Yoshinaga Y."/>
            <person name="Schmutz J."/>
            <person name="Saski C."/>
            <person name="Vermerris W."/>
            <person name="Kresovich S."/>
        </authorList>
    </citation>
    <scope>NUCLEOTIDE SEQUENCE</scope>
</reference>
<dbReference type="InterPro" id="IPR016024">
    <property type="entry name" value="ARM-type_fold"/>
</dbReference>
<dbReference type="InterPro" id="IPR013083">
    <property type="entry name" value="Znf_RING/FYVE/PHD"/>
</dbReference>
<dbReference type="PANTHER" id="PTHR22849:SF134">
    <property type="entry name" value="U-BOX DOMAIN-CONTAINING PROTEIN"/>
    <property type="match status" value="1"/>
</dbReference>
<reference evidence="8" key="2">
    <citation type="submission" date="2020-10" db="EMBL/GenBank/DDBJ databases">
        <authorList>
            <person name="Cooper E.A."/>
            <person name="Brenton Z.W."/>
            <person name="Flinn B.S."/>
            <person name="Jenkins J."/>
            <person name="Shu S."/>
            <person name="Flowers D."/>
            <person name="Luo F."/>
            <person name="Wang Y."/>
            <person name="Xia P."/>
            <person name="Barry K."/>
            <person name="Daum C."/>
            <person name="Lipzen A."/>
            <person name="Yoshinaga Y."/>
            <person name="Schmutz J."/>
            <person name="Saski C."/>
            <person name="Vermerris W."/>
            <person name="Kresovich S."/>
        </authorList>
    </citation>
    <scope>NUCLEOTIDE SEQUENCE</scope>
</reference>